<dbReference type="PROSITE" id="PS00435">
    <property type="entry name" value="PEROXIDASE_1"/>
    <property type="match status" value="1"/>
</dbReference>
<feature type="domain" description="Plant heme peroxidase family profile" evidence="13">
    <location>
        <begin position="1"/>
        <end position="151"/>
    </location>
</feature>
<evidence type="ECO:0000256" key="5">
    <source>
        <dbReference type="ARBA" id="ARBA00022617"/>
    </source>
</evidence>
<accession>A0A2U1N980</accession>
<evidence type="ECO:0000256" key="8">
    <source>
        <dbReference type="ARBA" id="ARBA00023002"/>
    </source>
</evidence>
<evidence type="ECO:0000256" key="9">
    <source>
        <dbReference type="ARBA" id="ARBA00023004"/>
    </source>
</evidence>
<dbReference type="Gene3D" id="1.10.420.10">
    <property type="entry name" value="Peroxidase, domain 2"/>
    <property type="match status" value="1"/>
</dbReference>
<evidence type="ECO:0000256" key="4">
    <source>
        <dbReference type="ARBA" id="ARBA00022559"/>
    </source>
</evidence>
<keyword evidence="5" id="KW-0349">Heme</keyword>
<dbReference type="FunFam" id="1.10.420.10:FF:000001">
    <property type="entry name" value="Peroxidase"/>
    <property type="match status" value="1"/>
</dbReference>
<dbReference type="OrthoDB" id="2113341at2759"/>
<comment type="caution">
    <text evidence="14">The sequence shown here is derived from an EMBL/GenBank/DDBJ whole genome shotgun (WGS) entry which is preliminary data.</text>
</comment>
<keyword evidence="15" id="KW-1185">Reference proteome</keyword>
<dbReference type="Gene3D" id="1.10.520.10">
    <property type="match status" value="1"/>
</dbReference>
<dbReference type="AlphaFoldDB" id="A0A2U1N980"/>
<dbReference type="Proteomes" id="UP000245207">
    <property type="component" value="Unassembled WGS sequence"/>
</dbReference>
<feature type="binding site" evidence="11">
    <location>
        <position position="72"/>
    </location>
    <ligand>
        <name>Ca(2+)</name>
        <dbReference type="ChEBI" id="CHEBI:29108"/>
        <label>2</label>
    </ligand>
</feature>
<evidence type="ECO:0000256" key="11">
    <source>
        <dbReference type="PIRSR" id="PIRSR600823-3"/>
    </source>
</evidence>
<evidence type="ECO:0000256" key="2">
    <source>
        <dbReference type="ARBA" id="ARBA00006873"/>
    </source>
</evidence>
<feature type="binding site" description="axial binding residue" evidence="11">
    <location>
        <position position="27"/>
    </location>
    <ligand>
        <name>heme b</name>
        <dbReference type="ChEBI" id="CHEBI:60344"/>
    </ligand>
    <ligandPart>
        <name>Fe</name>
        <dbReference type="ChEBI" id="CHEBI:18248"/>
    </ligandPart>
</feature>
<dbReference type="Pfam" id="PF00141">
    <property type="entry name" value="peroxidase"/>
    <property type="match status" value="1"/>
</dbReference>
<dbReference type="InterPro" id="IPR019793">
    <property type="entry name" value="Peroxidases_heam-ligand_BS"/>
</dbReference>
<evidence type="ECO:0000259" key="13">
    <source>
        <dbReference type="PROSITE" id="PS50873"/>
    </source>
</evidence>
<keyword evidence="7 11" id="KW-0106">Calcium</keyword>
<evidence type="ECO:0000256" key="3">
    <source>
        <dbReference type="ARBA" id="ARBA00012313"/>
    </source>
</evidence>
<dbReference type="EMBL" id="PKPP01003318">
    <property type="protein sequence ID" value="PWA70022.1"/>
    <property type="molecule type" value="Genomic_DNA"/>
</dbReference>
<dbReference type="GO" id="GO:0006979">
    <property type="term" value="P:response to oxidative stress"/>
    <property type="evidence" value="ECO:0007669"/>
    <property type="project" value="InterPro"/>
</dbReference>
<keyword evidence="6 11" id="KW-0479">Metal-binding</keyword>
<dbReference type="InterPro" id="IPR000823">
    <property type="entry name" value="Peroxidase_pln"/>
</dbReference>
<evidence type="ECO:0000256" key="6">
    <source>
        <dbReference type="ARBA" id="ARBA00022723"/>
    </source>
</evidence>
<organism evidence="14 15">
    <name type="scientific">Artemisia annua</name>
    <name type="common">Sweet wormwood</name>
    <dbReference type="NCBI Taxonomy" id="35608"/>
    <lineage>
        <taxon>Eukaryota</taxon>
        <taxon>Viridiplantae</taxon>
        <taxon>Streptophyta</taxon>
        <taxon>Embryophyta</taxon>
        <taxon>Tracheophyta</taxon>
        <taxon>Spermatophyta</taxon>
        <taxon>Magnoliopsida</taxon>
        <taxon>eudicotyledons</taxon>
        <taxon>Gunneridae</taxon>
        <taxon>Pentapetalae</taxon>
        <taxon>asterids</taxon>
        <taxon>campanulids</taxon>
        <taxon>Asterales</taxon>
        <taxon>Asteraceae</taxon>
        <taxon>Asteroideae</taxon>
        <taxon>Anthemideae</taxon>
        <taxon>Artemisiinae</taxon>
        <taxon>Artemisia</taxon>
    </lineage>
</organism>
<evidence type="ECO:0000256" key="12">
    <source>
        <dbReference type="PIRSR" id="PIRSR600823-5"/>
    </source>
</evidence>
<reference evidence="14 15" key="1">
    <citation type="journal article" date="2018" name="Mol. Plant">
        <title>The genome of Artemisia annua provides insight into the evolution of Asteraceae family and artemisinin biosynthesis.</title>
        <authorList>
            <person name="Shen Q."/>
            <person name="Zhang L."/>
            <person name="Liao Z."/>
            <person name="Wang S."/>
            <person name="Yan T."/>
            <person name="Shi P."/>
            <person name="Liu M."/>
            <person name="Fu X."/>
            <person name="Pan Q."/>
            <person name="Wang Y."/>
            <person name="Lv Z."/>
            <person name="Lu X."/>
            <person name="Zhang F."/>
            <person name="Jiang W."/>
            <person name="Ma Y."/>
            <person name="Chen M."/>
            <person name="Hao X."/>
            <person name="Li L."/>
            <person name="Tang Y."/>
            <person name="Lv G."/>
            <person name="Zhou Y."/>
            <person name="Sun X."/>
            <person name="Brodelius P.E."/>
            <person name="Rose J.K.C."/>
            <person name="Tang K."/>
        </authorList>
    </citation>
    <scope>NUCLEOTIDE SEQUENCE [LARGE SCALE GENOMIC DNA]</scope>
    <source>
        <strain evidence="15">cv. Huhao1</strain>
        <tissue evidence="14">Leaf</tissue>
    </source>
</reference>
<keyword evidence="10 12" id="KW-1015">Disulfide bond</keyword>
<dbReference type="GO" id="GO:0046872">
    <property type="term" value="F:metal ion binding"/>
    <property type="evidence" value="ECO:0007669"/>
    <property type="project" value="UniProtKB-KW"/>
</dbReference>
<dbReference type="InterPro" id="IPR010255">
    <property type="entry name" value="Haem_peroxidase_sf"/>
</dbReference>
<evidence type="ECO:0000256" key="10">
    <source>
        <dbReference type="ARBA" id="ARBA00023157"/>
    </source>
</evidence>
<feature type="binding site" evidence="11">
    <location>
        <position position="28"/>
    </location>
    <ligand>
        <name>Ca(2+)</name>
        <dbReference type="ChEBI" id="CHEBI:29108"/>
        <label>2</label>
    </ligand>
</feature>
<dbReference type="GO" id="GO:0020037">
    <property type="term" value="F:heme binding"/>
    <property type="evidence" value="ECO:0007669"/>
    <property type="project" value="InterPro"/>
</dbReference>
<dbReference type="PANTHER" id="PTHR31388">
    <property type="entry name" value="PEROXIDASE 72-RELATED"/>
    <property type="match status" value="1"/>
</dbReference>
<dbReference type="PANTHER" id="PTHR31388:SF126">
    <property type="entry name" value="PEROXIDASE"/>
    <property type="match status" value="1"/>
</dbReference>
<evidence type="ECO:0000313" key="15">
    <source>
        <dbReference type="Proteomes" id="UP000245207"/>
    </source>
</evidence>
<comment type="cofactor">
    <cofactor evidence="11">
        <name>Ca(2+)</name>
        <dbReference type="ChEBI" id="CHEBI:29108"/>
    </cofactor>
    <text evidence="11">Binds 2 calcium ions per subunit.</text>
</comment>
<dbReference type="PRINTS" id="PR00461">
    <property type="entry name" value="PLPEROXIDASE"/>
</dbReference>
<evidence type="ECO:0000256" key="7">
    <source>
        <dbReference type="ARBA" id="ARBA00022837"/>
    </source>
</evidence>
<comment type="catalytic activity">
    <reaction evidence="1">
        <text>2 a phenolic donor + H2O2 = 2 a phenolic radical donor + 2 H2O</text>
        <dbReference type="Rhea" id="RHEA:56136"/>
        <dbReference type="ChEBI" id="CHEBI:15377"/>
        <dbReference type="ChEBI" id="CHEBI:16240"/>
        <dbReference type="ChEBI" id="CHEBI:139520"/>
        <dbReference type="ChEBI" id="CHEBI:139521"/>
        <dbReference type="EC" id="1.11.1.7"/>
    </reaction>
</comment>
<keyword evidence="4 14" id="KW-0575">Peroxidase</keyword>
<feature type="binding site" evidence="11">
    <location>
        <position position="79"/>
    </location>
    <ligand>
        <name>Ca(2+)</name>
        <dbReference type="ChEBI" id="CHEBI:29108"/>
        <label>2</label>
    </ligand>
</feature>
<gene>
    <name evidence="14" type="ORF">CTI12_AA280810</name>
</gene>
<dbReference type="InterPro" id="IPR002016">
    <property type="entry name" value="Haem_peroxidase"/>
</dbReference>
<evidence type="ECO:0000256" key="1">
    <source>
        <dbReference type="ARBA" id="ARBA00000189"/>
    </source>
</evidence>
<evidence type="ECO:0000313" key="14">
    <source>
        <dbReference type="EMBL" id="PWA70022.1"/>
    </source>
</evidence>
<dbReference type="GO" id="GO:0140825">
    <property type="term" value="F:lactoperoxidase activity"/>
    <property type="evidence" value="ECO:0007669"/>
    <property type="project" value="UniProtKB-EC"/>
</dbReference>
<dbReference type="PRINTS" id="PR00458">
    <property type="entry name" value="PEROXIDASE"/>
</dbReference>
<dbReference type="STRING" id="35608.A0A2U1N980"/>
<dbReference type="EC" id="1.11.1.7" evidence="3"/>
<keyword evidence="9 11" id="KW-0408">Iron</keyword>
<proteinExistence type="inferred from homology"/>
<feature type="disulfide bond" evidence="12">
    <location>
        <begin position="34"/>
        <end position="59"/>
    </location>
</feature>
<dbReference type="SUPFAM" id="SSF48113">
    <property type="entry name" value="Heme-dependent peroxidases"/>
    <property type="match status" value="1"/>
</dbReference>
<comment type="cofactor">
    <cofactor evidence="11">
        <name>heme b</name>
        <dbReference type="ChEBI" id="CHEBI:60344"/>
    </cofactor>
    <text evidence="11">Binds 1 heme b (iron(II)-protoporphyrin IX) group per subunit.</text>
</comment>
<dbReference type="PROSITE" id="PS50873">
    <property type="entry name" value="PEROXIDASE_4"/>
    <property type="match status" value="1"/>
</dbReference>
<name>A0A2U1N980_ARTAN</name>
<sequence>MDLPALIKSFEDQGLDEEDLVVLSGAHTLGFAQCRTFRPHIYNDNNIDPAFASQLRNNCPQVGGDSNIAPLDPTPSSFDTRYFNNLMSKRGVLRSDQALFNGGETDELVSKYNENYEKFLKDFAKSMIKMGNINLLTGNRGQIRDNCRRINSQ</sequence>
<keyword evidence="8" id="KW-0560">Oxidoreductase</keyword>
<comment type="similarity">
    <text evidence="2">Belongs to the peroxidase family. Ascorbate peroxidase subfamily.</text>
</comment>
<protein>
    <recommendedName>
        <fullName evidence="3">peroxidase</fullName>
        <ecNumber evidence="3">1.11.1.7</ecNumber>
    </recommendedName>
</protein>